<reference evidence="7 8" key="1">
    <citation type="submission" date="2023-07" db="EMBL/GenBank/DDBJ databases">
        <title>Strategy for survival of the halotoleranting strain Dietzia MX2 from the Yakshinskoe mineral salts deposit.</title>
        <authorList>
            <person name="Kharitonova M.A."/>
            <person name="Kupriyanova-Ashina F.G."/>
            <person name="Shakirov T.R."/>
            <person name="Vafina M.S."/>
            <person name="Ilinskaya O.N."/>
        </authorList>
    </citation>
    <scope>NUCLEOTIDE SEQUENCE [LARGE SCALE GENOMIC DNA]</scope>
    <source>
        <strain evidence="7 8">MX2</strain>
    </source>
</reference>
<sequence>MTTGSRTTWRRVRDALTSPNVLFSLIWQVFLIYPVLAVVYSGAPTAPTVLGLASVAVFSAVYLAGFASPAVTRDYPLHLRRTARPTRDASTLAARGESPLAADENWLDPPAEPPAPLGLGYLAGLVVCAFGTLPAAGINGPTNFLPFIACFIAAAWPLRRSVPAAVALILIGCGAALFESNVAMLIPCFLVIPVVLSMIGTRISVGISDREGHYRRALGVVEERERMARDLHDVLGHTLTALTIRAQLARARLDSDPDITRAELENIEMLTRTALAEMRQTVSGMRVADPARELADLTASLRAAGMDVRVDGTPDLVPAEYAVLVAWTLREAGTNIARHSGARRVTVEFTAGGVRVTDDGRGIGARREAGSGTAGSDTAGRGLEGLAARAADAGARFEVCDRSTAVAGVGAAGVGSAGPGAGGPGSDTRETGTIVAVGWAR</sequence>
<dbReference type="Gene3D" id="1.20.5.1930">
    <property type="match status" value="1"/>
</dbReference>
<gene>
    <name evidence="7" type="ORF">QYF62_10275</name>
</gene>
<dbReference type="EMBL" id="JAUHTB010000011">
    <property type="protein sequence ID" value="MDN4506441.1"/>
    <property type="molecule type" value="Genomic_DNA"/>
</dbReference>
<feature type="domain" description="Signal transduction histidine kinase subgroup 3 dimerisation and phosphoacceptor" evidence="6">
    <location>
        <begin position="223"/>
        <end position="286"/>
    </location>
</feature>
<feature type="transmembrane region" description="Helical" evidence="5">
    <location>
        <begin position="49"/>
        <end position="71"/>
    </location>
</feature>
<protein>
    <submittedName>
        <fullName evidence="7">Histidine kinase</fullName>
    </submittedName>
</protein>
<dbReference type="InterPro" id="IPR011712">
    <property type="entry name" value="Sig_transdc_His_kin_sub3_dim/P"/>
</dbReference>
<comment type="caution">
    <text evidence="7">The sequence shown here is derived from an EMBL/GenBank/DDBJ whole genome shotgun (WGS) entry which is preliminary data.</text>
</comment>
<keyword evidence="1" id="KW-0808">Transferase</keyword>
<dbReference type="Pfam" id="PF07730">
    <property type="entry name" value="HisKA_3"/>
    <property type="match status" value="1"/>
</dbReference>
<organism evidence="7 8">
    <name type="scientific">Dietzia maris</name>
    <dbReference type="NCBI Taxonomy" id="37915"/>
    <lineage>
        <taxon>Bacteria</taxon>
        <taxon>Bacillati</taxon>
        <taxon>Actinomycetota</taxon>
        <taxon>Actinomycetes</taxon>
        <taxon>Mycobacteriales</taxon>
        <taxon>Dietziaceae</taxon>
        <taxon>Dietzia</taxon>
    </lineage>
</organism>
<evidence type="ECO:0000256" key="1">
    <source>
        <dbReference type="ARBA" id="ARBA00022679"/>
    </source>
</evidence>
<feature type="transmembrane region" description="Helical" evidence="5">
    <location>
        <begin position="184"/>
        <end position="205"/>
    </location>
</feature>
<dbReference type="SUPFAM" id="SSF55874">
    <property type="entry name" value="ATPase domain of HSP90 chaperone/DNA topoisomerase II/histidine kinase"/>
    <property type="match status" value="1"/>
</dbReference>
<dbReference type="RefSeq" id="WP_268092444.1">
    <property type="nucleotide sequence ID" value="NZ_JAPWIO010000003.1"/>
</dbReference>
<proteinExistence type="predicted"/>
<feature type="region of interest" description="Disordered" evidence="4">
    <location>
        <begin position="360"/>
        <end position="380"/>
    </location>
</feature>
<evidence type="ECO:0000256" key="5">
    <source>
        <dbReference type="SAM" id="Phobius"/>
    </source>
</evidence>
<accession>A0ABT8H1V3</accession>
<dbReference type="PANTHER" id="PTHR24421:SF63">
    <property type="entry name" value="SENSOR HISTIDINE KINASE DESK"/>
    <property type="match status" value="1"/>
</dbReference>
<evidence type="ECO:0000256" key="2">
    <source>
        <dbReference type="ARBA" id="ARBA00022777"/>
    </source>
</evidence>
<dbReference type="Gene3D" id="3.30.565.10">
    <property type="entry name" value="Histidine kinase-like ATPase, C-terminal domain"/>
    <property type="match status" value="1"/>
</dbReference>
<feature type="transmembrane region" description="Helical" evidence="5">
    <location>
        <begin position="161"/>
        <end position="178"/>
    </location>
</feature>
<evidence type="ECO:0000313" key="7">
    <source>
        <dbReference type="EMBL" id="MDN4506441.1"/>
    </source>
</evidence>
<evidence type="ECO:0000313" key="8">
    <source>
        <dbReference type="Proteomes" id="UP001172702"/>
    </source>
</evidence>
<evidence type="ECO:0000256" key="3">
    <source>
        <dbReference type="ARBA" id="ARBA00023012"/>
    </source>
</evidence>
<feature type="compositionally biased region" description="Basic and acidic residues" evidence="4">
    <location>
        <begin position="360"/>
        <end position="369"/>
    </location>
</feature>
<evidence type="ECO:0000259" key="6">
    <source>
        <dbReference type="Pfam" id="PF07730"/>
    </source>
</evidence>
<dbReference type="GO" id="GO:0016301">
    <property type="term" value="F:kinase activity"/>
    <property type="evidence" value="ECO:0007669"/>
    <property type="project" value="UniProtKB-KW"/>
</dbReference>
<dbReference type="PANTHER" id="PTHR24421">
    <property type="entry name" value="NITRATE/NITRITE SENSOR PROTEIN NARX-RELATED"/>
    <property type="match status" value="1"/>
</dbReference>
<evidence type="ECO:0000256" key="4">
    <source>
        <dbReference type="SAM" id="MobiDB-lite"/>
    </source>
</evidence>
<dbReference type="Proteomes" id="UP001172702">
    <property type="component" value="Unassembled WGS sequence"/>
</dbReference>
<name>A0ABT8H1V3_9ACTN</name>
<feature type="compositionally biased region" description="Low complexity" evidence="4">
    <location>
        <begin position="370"/>
        <end position="380"/>
    </location>
</feature>
<dbReference type="InterPro" id="IPR050482">
    <property type="entry name" value="Sensor_HK_TwoCompSys"/>
</dbReference>
<keyword evidence="2 7" id="KW-0418">Kinase</keyword>
<keyword evidence="5" id="KW-0812">Transmembrane</keyword>
<feature type="transmembrane region" description="Helical" evidence="5">
    <location>
        <begin position="21"/>
        <end position="43"/>
    </location>
</feature>
<keyword evidence="5" id="KW-0472">Membrane</keyword>
<dbReference type="InterPro" id="IPR036890">
    <property type="entry name" value="HATPase_C_sf"/>
</dbReference>
<keyword evidence="8" id="KW-1185">Reference proteome</keyword>
<keyword evidence="3" id="KW-0902">Two-component regulatory system</keyword>
<keyword evidence="5" id="KW-1133">Transmembrane helix</keyword>